<feature type="transmembrane region" description="Helical" evidence="2">
    <location>
        <begin position="61"/>
        <end position="81"/>
    </location>
</feature>
<evidence type="ECO:0000313" key="3">
    <source>
        <dbReference type="EMBL" id="MBM7587676.1"/>
    </source>
</evidence>
<protein>
    <submittedName>
        <fullName evidence="3">Phosphoglycerol transferase MdoB-like AlkP superfamily enzyme</fullName>
    </submittedName>
</protein>
<feature type="transmembrane region" description="Helical" evidence="2">
    <location>
        <begin position="6"/>
        <end position="24"/>
    </location>
</feature>
<proteinExistence type="predicted"/>
<feature type="transmembrane region" description="Helical" evidence="2">
    <location>
        <begin position="36"/>
        <end position="55"/>
    </location>
</feature>
<evidence type="ECO:0000256" key="1">
    <source>
        <dbReference type="SAM" id="MobiDB-lite"/>
    </source>
</evidence>
<evidence type="ECO:0000313" key="4">
    <source>
        <dbReference type="Proteomes" id="UP001646157"/>
    </source>
</evidence>
<feature type="compositionally biased region" description="Low complexity" evidence="1">
    <location>
        <begin position="108"/>
        <end position="130"/>
    </location>
</feature>
<keyword evidence="2" id="KW-0812">Transmembrane</keyword>
<gene>
    <name evidence="3" type="ORF">JOC86_004250</name>
</gene>
<keyword evidence="2" id="KW-1133">Transmembrane helix</keyword>
<evidence type="ECO:0000256" key="2">
    <source>
        <dbReference type="SAM" id="Phobius"/>
    </source>
</evidence>
<comment type="caution">
    <text evidence="3">The sequence shown here is derived from an EMBL/GenBank/DDBJ whole genome shotgun (WGS) entry which is preliminary data.</text>
</comment>
<dbReference type="Proteomes" id="UP001646157">
    <property type="component" value="Unassembled WGS sequence"/>
</dbReference>
<dbReference type="RefSeq" id="WP_205174848.1">
    <property type="nucleotide sequence ID" value="NZ_JAFBDZ010000005.1"/>
</dbReference>
<reference evidence="3 4" key="1">
    <citation type="submission" date="2021-01" db="EMBL/GenBank/DDBJ databases">
        <title>Genomic Encyclopedia of Type Strains, Phase IV (KMG-IV): sequencing the most valuable type-strain genomes for metagenomic binning, comparative biology and taxonomic classification.</title>
        <authorList>
            <person name="Goeker M."/>
        </authorList>
    </citation>
    <scope>NUCLEOTIDE SEQUENCE [LARGE SCALE GENOMIC DNA]</scope>
    <source>
        <strain evidence="3 4">DSM 24834</strain>
    </source>
</reference>
<organism evidence="3 4">
    <name type="scientific">Rossellomorea pakistanensis</name>
    <dbReference type="NCBI Taxonomy" id="992288"/>
    <lineage>
        <taxon>Bacteria</taxon>
        <taxon>Bacillati</taxon>
        <taxon>Bacillota</taxon>
        <taxon>Bacilli</taxon>
        <taxon>Bacillales</taxon>
        <taxon>Bacillaceae</taxon>
        <taxon>Rossellomorea</taxon>
    </lineage>
</organism>
<accession>A0ABS2NIJ3</accession>
<keyword evidence="2" id="KW-0472">Membrane</keyword>
<dbReference type="EMBL" id="JAFBDZ010000005">
    <property type="protein sequence ID" value="MBM7587676.1"/>
    <property type="molecule type" value="Genomic_DNA"/>
</dbReference>
<keyword evidence="4" id="KW-1185">Reference proteome</keyword>
<sequence length="130" mass="14935">MEVIFYFVFTALAFYFIYGHIKLFSFIRNLGFRVRFVLFFLFEIFFALFSVFVVSDEGFSTDILYGGTVLLLILCSFLAYFNEAGKKSIKENDRKYGTKSPKWIFENSSGGSVNSSGWSDSSWGDFWGGD</sequence>
<name>A0ABS2NIJ3_9BACI</name>
<feature type="region of interest" description="Disordered" evidence="1">
    <location>
        <begin position="93"/>
        <end position="130"/>
    </location>
</feature>